<accession>A0A484UPB5</accession>
<reference evidence="1" key="1">
    <citation type="submission" date="2019-03" db="EMBL/GenBank/DDBJ databases">
        <authorList>
            <person name="Danneels B."/>
        </authorList>
    </citation>
    <scope>NUCLEOTIDE SEQUENCE</scope>
</reference>
<dbReference type="AlphaFoldDB" id="A0A484UPB5"/>
<dbReference type="EMBL" id="CAADIO010000013">
    <property type="protein sequence ID" value="VFR88385.1"/>
    <property type="molecule type" value="Genomic_DNA"/>
</dbReference>
<name>A0A484UPB5_9ZZZZ</name>
<organism evidence="1">
    <name type="scientific">plant metagenome</name>
    <dbReference type="NCBI Taxonomy" id="1297885"/>
    <lineage>
        <taxon>unclassified sequences</taxon>
        <taxon>metagenomes</taxon>
        <taxon>organismal metagenomes</taxon>
    </lineage>
</organism>
<sequence length="44" mass="4836">MRTVRMAGQRVVVELHDGLPGLGERRVPVLEASVLPSSHEENGR</sequence>
<evidence type="ECO:0000313" key="1">
    <source>
        <dbReference type="EMBL" id="VFR88385.1"/>
    </source>
</evidence>
<protein>
    <submittedName>
        <fullName evidence="1">Uncharacterized protein</fullName>
    </submittedName>
</protein>
<gene>
    <name evidence="1" type="ORF">RAN3_0437</name>
</gene>
<proteinExistence type="predicted"/>